<evidence type="ECO:0000313" key="1">
    <source>
        <dbReference type="EMBL" id="OCK88383.1"/>
    </source>
</evidence>
<proteinExistence type="predicted"/>
<dbReference type="EMBL" id="KV748243">
    <property type="protein sequence ID" value="OCK88383.1"/>
    <property type="molecule type" value="Genomic_DNA"/>
</dbReference>
<protein>
    <submittedName>
        <fullName evidence="1">Uncharacterized protein</fullName>
    </submittedName>
</protein>
<gene>
    <name evidence="1" type="ORF">K441DRAFT_669141</name>
</gene>
<reference evidence="1 2" key="1">
    <citation type="journal article" date="2016" name="Nat. Commun.">
        <title>Ectomycorrhizal ecology is imprinted in the genome of the dominant symbiotic fungus Cenococcum geophilum.</title>
        <authorList>
            <consortium name="DOE Joint Genome Institute"/>
            <person name="Peter M."/>
            <person name="Kohler A."/>
            <person name="Ohm R.A."/>
            <person name="Kuo A."/>
            <person name="Krutzmann J."/>
            <person name="Morin E."/>
            <person name="Arend M."/>
            <person name="Barry K.W."/>
            <person name="Binder M."/>
            <person name="Choi C."/>
            <person name="Clum A."/>
            <person name="Copeland A."/>
            <person name="Grisel N."/>
            <person name="Haridas S."/>
            <person name="Kipfer T."/>
            <person name="LaButti K."/>
            <person name="Lindquist E."/>
            <person name="Lipzen A."/>
            <person name="Maire R."/>
            <person name="Meier B."/>
            <person name="Mihaltcheva S."/>
            <person name="Molinier V."/>
            <person name="Murat C."/>
            <person name="Poggeler S."/>
            <person name="Quandt C.A."/>
            <person name="Sperisen C."/>
            <person name="Tritt A."/>
            <person name="Tisserant E."/>
            <person name="Crous P.W."/>
            <person name="Henrissat B."/>
            <person name="Nehls U."/>
            <person name="Egli S."/>
            <person name="Spatafora J.W."/>
            <person name="Grigoriev I.V."/>
            <person name="Martin F.M."/>
        </authorList>
    </citation>
    <scope>NUCLEOTIDE SEQUENCE [LARGE SCALE GENOMIC DNA]</scope>
    <source>
        <strain evidence="1 2">1.58</strain>
    </source>
</reference>
<feature type="non-terminal residue" evidence="1">
    <location>
        <position position="55"/>
    </location>
</feature>
<keyword evidence="2" id="KW-1185">Reference proteome</keyword>
<sequence length="55" mass="6187">MALNLPPLKLYDCANFALNDINKFAKGQGYTALKFRVKTDGIMVVRMVVEVKMPL</sequence>
<name>A0ACC8EQ58_9PEZI</name>
<dbReference type="Proteomes" id="UP000250078">
    <property type="component" value="Unassembled WGS sequence"/>
</dbReference>
<organism evidence="1 2">
    <name type="scientific">Cenococcum geophilum 1.58</name>
    <dbReference type="NCBI Taxonomy" id="794803"/>
    <lineage>
        <taxon>Eukaryota</taxon>
        <taxon>Fungi</taxon>
        <taxon>Dikarya</taxon>
        <taxon>Ascomycota</taxon>
        <taxon>Pezizomycotina</taxon>
        <taxon>Dothideomycetes</taxon>
        <taxon>Pleosporomycetidae</taxon>
        <taxon>Gloniales</taxon>
        <taxon>Gloniaceae</taxon>
        <taxon>Cenococcum</taxon>
    </lineage>
</organism>
<evidence type="ECO:0000313" key="2">
    <source>
        <dbReference type="Proteomes" id="UP000250078"/>
    </source>
</evidence>
<accession>A0ACC8EQ58</accession>